<dbReference type="InterPro" id="IPR046531">
    <property type="entry name" value="DUF6596"/>
</dbReference>
<keyword evidence="10" id="KW-1185">Reference proteome</keyword>
<evidence type="ECO:0000256" key="4">
    <source>
        <dbReference type="ARBA" id="ARBA00023125"/>
    </source>
</evidence>
<dbReference type="InterPro" id="IPR007627">
    <property type="entry name" value="RNA_pol_sigma70_r2"/>
</dbReference>
<comment type="caution">
    <text evidence="9">The sequence shown here is derived from an EMBL/GenBank/DDBJ whole genome shotgun (WGS) entry which is preliminary data.</text>
</comment>
<dbReference type="Pfam" id="PF20239">
    <property type="entry name" value="DUF6596"/>
    <property type="match status" value="1"/>
</dbReference>
<dbReference type="Pfam" id="PF04542">
    <property type="entry name" value="Sigma70_r2"/>
    <property type="match status" value="1"/>
</dbReference>
<dbReference type="InterPro" id="IPR013249">
    <property type="entry name" value="RNA_pol_sigma70_r4_t2"/>
</dbReference>
<dbReference type="RefSeq" id="WP_378566799.1">
    <property type="nucleotide sequence ID" value="NZ_JBHSDL010000028.1"/>
</dbReference>
<dbReference type="PANTHER" id="PTHR47756">
    <property type="entry name" value="BLL6612 PROTEIN-RELATED"/>
    <property type="match status" value="1"/>
</dbReference>
<evidence type="ECO:0000256" key="1">
    <source>
        <dbReference type="ARBA" id="ARBA00010641"/>
    </source>
</evidence>
<proteinExistence type="inferred from homology"/>
<name>A0ABV8VLP1_9NOCA</name>
<dbReference type="InterPro" id="IPR013325">
    <property type="entry name" value="RNA_pol_sigma_r2"/>
</dbReference>
<evidence type="ECO:0000313" key="9">
    <source>
        <dbReference type="EMBL" id="MFC4376974.1"/>
    </source>
</evidence>
<evidence type="ECO:0000313" key="10">
    <source>
        <dbReference type="Proteomes" id="UP001595844"/>
    </source>
</evidence>
<gene>
    <name evidence="9" type="ORF">ACFO5K_23070</name>
</gene>
<dbReference type="InterPro" id="IPR036388">
    <property type="entry name" value="WH-like_DNA-bd_sf"/>
</dbReference>
<dbReference type="Proteomes" id="UP001595844">
    <property type="component" value="Unassembled WGS sequence"/>
</dbReference>
<keyword evidence="5" id="KW-0804">Transcription</keyword>
<evidence type="ECO:0000259" key="6">
    <source>
        <dbReference type="Pfam" id="PF04542"/>
    </source>
</evidence>
<evidence type="ECO:0000256" key="2">
    <source>
        <dbReference type="ARBA" id="ARBA00023015"/>
    </source>
</evidence>
<dbReference type="Gene3D" id="1.10.1740.10">
    <property type="match status" value="1"/>
</dbReference>
<accession>A0ABV8VLP1</accession>
<comment type="similarity">
    <text evidence="1">Belongs to the sigma-70 factor family. ECF subfamily.</text>
</comment>
<protein>
    <submittedName>
        <fullName evidence="9">RNA polymerase sigma factor</fullName>
    </submittedName>
</protein>
<sequence>MTRTAPAEDLLRELAPQVLGVLVRRFGDFDLAEDAVQDALLAAATQWDTEGVPANPRGWLIQVAQRRMADAVRAEVARRRRETTVFVRDVTTEASARDDTLDLYFLCCHPDLPPAGAVALTLRAVGGLSTAEIAAAFLVPEATMAQRISRAKKRLADSPRPFADGAHDSARVGAVLQVLYVIFTEGHTSSSGTGLRRADLSTEAIRLTRALRTLLPEDTEVAGLLALMLLTDARRAARTGVHGELIPLTEQDRSRWDRAQITEGLRLLTASLPGGLSGPYQIQAAVAGLHAQAGRLEDTDWASIVALYALLERRAPNPMLTLNRAVATAMVHGPAAGLALAETVAEPLARSHRLAAVRAHLHEMAGDHRSAVAEYRSAARRTASIPERDYLLLRAAHIDAAQS</sequence>
<dbReference type="SUPFAM" id="SSF88946">
    <property type="entry name" value="Sigma2 domain of RNA polymerase sigma factors"/>
    <property type="match status" value="1"/>
</dbReference>
<feature type="domain" description="RNA polymerase sigma factor 70 region 4 type 2" evidence="7">
    <location>
        <begin position="104"/>
        <end position="155"/>
    </location>
</feature>
<dbReference type="Pfam" id="PF08281">
    <property type="entry name" value="Sigma70_r4_2"/>
    <property type="match status" value="1"/>
</dbReference>
<evidence type="ECO:0000256" key="5">
    <source>
        <dbReference type="ARBA" id="ARBA00023163"/>
    </source>
</evidence>
<keyword evidence="2" id="KW-0805">Transcription regulation</keyword>
<feature type="domain" description="DUF6596" evidence="8">
    <location>
        <begin position="171"/>
        <end position="271"/>
    </location>
</feature>
<feature type="domain" description="RNA polymerase sigma-70 region 2" evidence="6">
    <location>
        <begin position="10"/>
        <end position="75"/>
    </location>
</feature>
<dbReference type="Gene3D" id="1.10.10.10">
    <property type="entry name" value="Winged helix-like DNA-binding domain superfamily/Winged helix DNA-binding domain"/>
    <property type="match status" value="1"/>
</dbReference>
<dbReference type="SUPFAM" id="SSF88659">
    <property type="entry name" value="Sigma3 and sigma4 domains of RNA polymerase sigma factors"/>
    <property type="match status" value="1"/>
</dbReference>
<evidence type="ECO:0000259" key="8">
    <source>
        <dbReference type="Pfam" id="PF20239"/>
    </source>
</evidence>
<organism evidence="9 10">
    <name type="scientific">Nocardia halotolerans</name>
    <dbReference type="NCBI Taxonomy" id="1755878"/>
    <lineage>
        <taxon>Bacteria</taxon>
        <taxon>Bacillati</taxon>
        <taxon>Actinomycetota</taxon>
        <taxon>Actinomycetes</taxon>
        <taxon>Mycobacteriales</taxon>
        <taxon>Nocardiaceae</taxon>
        <taxon>Nocardia</taxon>
    </lineage>
</organism>
<evidence type="ECO:0000256" key="3">
    <source>
        <dbReference type="ARBA" id="ARBA00023082"/>
    </source>
</evidence>
<dbReference type="InterPro" id="IPR014284">
    <property type="entry name" value="RNA_pol_sigma-70_dom"/>
</dbReference>
<dbReference type="NCBIfam" id="TIGR02937">
    <property type="entry name" value="sigma70-ECF"/>
    <property type="match status" value="1"/>
</dbReference>
<reference evidence="10" key="1">
    <citation type="journal article" date="2019" name="Int. J. Syst. Evol. Microbiol.">
        <title>The Global Catalogue of Microorganisms (GCM) 10K type strain sequencing project: providing services to taxonomists for standard genome sequencing and annotation.</title>
        <authorList>
            <consortium name="The Broad Institute Genomics Platform"/>
            <consortium name="The Broad Institute Genome Sequencing Center for Infectious Disease"/>
            <person name="Wu L."/>
            <person name="Ma J."/>
        </authorList>
    </citation>
    <scope>NUCLEOTIDE SEQUENCE [LARGE SCALE GENOMIC DNA]</scope>
    <source>
        <strain evidence="10">IBRC-M 10490</strain>
    </source>
</reference>
<evidence type="ECO:0000259" key="7">
    <source>
        <dbReference type="Pfam" id="PF08281"/>
    </source>
</evidence>
<dbReference type="EMBL" id="JBHSDL010000028">
    <property type="protein sequence ID" value="MFC4376974.1"/>
    <property type="molecule type" value="Genomic_DNA"/>
</dbReference>
<dbReference type="PANTHER" id="PTHR47756:SF2">
    <property type="entry name" value="BLL6612 PROTEIN"/>
    <property type="match status" value="1"/>
</dbReference>
<keyword evidence="4" id="KW-0238">DNA-binding</keyword>
<dbReference type="InterPro" id="IPR013324">
    <property type="entry name" value="RNA_pol_sigma_r3/r4-like"/>
</dbReference>
<keyword evidence="3" id="KW-0731">Sigma factor</keyword>